<comment type="caution">
    <text evidence="1">The sequence shown here is derived from an EMBL/GenBank/DDBJ whole genome shotgun (WGS) entry which is preliminary data.</text>
</comment>
<dbReference type="AlphaFoldDB" id="A0A9D2G4J3"/>
<dbReference type="EMBL" id="DXBB01000074">
    <property type="protein sequence ID" value="HIZ72979.1"/>
    <property type="molecule type" value="Genomic_DNA"/>
</dbReference>
<evidence type="ECO:0000313" key="1">
    <source>
        <dbReference type="EMBL" id="HIZ72979.1"/>
    </source>
</evidence>
<evidence type="ECO:0000313" key="2">
    <source>
        <dbReference type="Proteomes" id="UP000824102"/>
    </source>
</evidence>
<organism evidence="1 2">
    <name type="scientific">Candidatus Gallimonas intestinavium</name>
    <dbReference type="NCBI Taxonomy" id="2838603"/>
    <lineage>
        <taxon>Bacteria</taxon>
        <taxon>Bacillati</taxon>
        <taxon>Bacillota</taxon>
        <taxon>Clostridia</taxon>
        <taxon>Candidatus Gallimonas</taxon>
    </lineage>
</organism>
<gene>
    <name evidence="1" type="ORF">H9964_05320</name>
</gene>
<proteinExistence type="predicted"/>
<dbReference type="Proteomes" id="UP000824102">
    <property type="component" value="Unassembled WGS sequence"/>
</dbReference>
<name>A0A9D2G4J3_9FIRM</name>
<accession>A0A9D2G4J3</accession>
<protein>
    <submittedName>
        <fullName evidence="1">Uncharacterized protein</fullName>
    </submittedName>
</protein>
<sequence>DHLAFDWQAYTSVDDVDVIRPAAAAIAEFDEMECDEIRITVTPATQEQIPVHGLNGLAELALSEIRVLGK</sequence>
<reference evidence="1" key="1">
    <citation type="journal article" date="2021" name="PeerJ">
        <title>Extensive microbial diversity within the chicken gut microbiome revealed by metagenomics and culture.</title>
        <authorList>
            <person name="Gilroy R."/>
            <person name="Ravi A."/>
            <person name="Getino M."/>
            <person name="Pursley I."/>
            <person name="Horton D.L."/>
            <person name="Alikhan N.F."/>
            <person name="Baker D."/>
            <person name="Gharbi K."/>
            <person name="Hall N."/>
            <person name="Watson M."/>
            <person name="Adriaenssens E.M."/>
            <person name="Foster-Nyarko E."/>
            <person name="Jarju S."/>
            <person name="Secka A."/>
            <person name="Antonio M."/>
            <person name="Oren A."/>
            <person name="Chaudhuri R.R."/>
            <person name="La Ragione R."/>
            <person name="Hildebrand F."/>
            <person name="Pallen M.J."/>
        </authorList>
    </citation>
    <scope>NUCLEOTIDE SEQUENCE</scope>
    <source>
        <strain evidence="1">ChiW7-2402</strain>
    </source>
</reference>
<reference evidence="1" key="2">
    <citation type="submission" date="2021-04" db="EMBL/GenBank/DDBJ databases">
        <authorList>
            <person name="Gilroy R."/>
        </authorList>
    </citation>
    <scope>NUCLEOTIDE SEQUENCE</scope>
    <source>
        <strain evidence="1">ChiW7-2402</strain>
    </source>
</reference>
<feature type="non-terminal residue" evidence="1">
    <location>
        <position position="1"/>
    </location>
</feature>